<dbReference type="SUPFAM" id="SSF52058">
    <property type="entry name" value="L domain-like"/>
    <property type="match status" value="2"/>
</dbReference>
<feature type="compositionally biased region" description="Basic and acidic residues" evidence="3">
    <location>
        <begin position="1391"/>
        <end position="1427"/>
    </location>
</feature>
<dbReference type="PANTHER" id="PTHR48051">
    <property type="match status" value="1"/>
</dbReference>
<keyword evidence="1" id="KW-0433">Leucine-rich repeat</keyword>
<gene>
    <name evidence="4" type="ORF">TrCOL_g7535</name>
</gene>
<reference evidence="5" key="1">
    <citation type="journal article" date="2023" name="Commun. Biol.">
        <title>Genome analysis of Parmales, the sister group of diatoms, reveals the evolutionary specialization of diatoms from phago-mixotrophs to photoautotrophs.</title>
        <authorList>
            <person name="Ban H."/>
            <person name="Sato S."/>
            <person name="Yoshikawa S."/>
            <person name="Yamada K."/>
            <person name="Nakamura Y."/>
            <person name="Ichinomiya M."/>
            <person name="Sato N."/>
            <person name="Blanc-Mathieu R."/>
            <person name="Endo H."/>
            <person name="Kuwata A."/>
            <person name="Ogata H."/>
        </authorList>
    </citation>
    <scope>NUCLEOTIDE SEQUENCE [LARGE SCALE GENOMIC DNA]</scope>
</reference>
<feature type="compositionally biased region" description="Acidic residues" evidence="3">
    <location>
        <begin position="398"/>
        <end position="413"/>
    </location>
</feature>
<sequence>MEHDENDHVEEKKEPLSPKGDGVDSKPHDDGAVGLEEGQGSVDAGEGLKEDKASSDAAGSAPDPTPLEGTPSDPPPASMSEEDLNRSIEDELLASCVLMVQCAWRQRAAQLKSCELAISTIEKIWDPRTKSFYYYNVRLDRSRWEPPAFFKFARKEITKVSPTYSGKQAILMMQTLLRRRLARKKVRSLLKDHVDKIYDEQTNSFYYYNRLLLTTCWDKPKIWGREDLEDYNGVKAKQKAMAARRSSISGGAGGRNRPGRRASIRPGTGESVVPPSTAGSSRPVTAESEWTVYDDDGNPIPSSRPTTRGTDFTETGDEEEEEEEEEGEGEGKDGSGAEVDSDNDFDDDDDDDSDSDKESEESEEQLLPRRFPRGAMQLLIDEAEDYVWKVNHPVEVPAEVEEGEGDEEGEEEVVTTSKPGTPSATSSKPGTPAATSSKPGTPAATSSKPGTPAATLSKPGTPAATSSRPTTSETEKKSDEGEIDGGDGVAQEETPEGNPHAFSLNLSHLKASRVSGRIYDLGTNLTSLDLSNNRLTRISPDIAELSGLIRLDISNNRIAKLPAELEDLVNLKVLDMSWNNLRKYPPTIYKLPLTHWNVSNNELMEIPVEVGNLQLLRETKEWEVGLGIMKTLVEYKAAGNRLEKWPAQIERCSELAVLDLSNNLLKEIPLECKENTQLRHVDISKNRFRRLPDIINEWTEIEYFNVSQNQLEKFPSDLSGWSHKLTELYINSNQLEELPESFSSLVELSTLNCSDNAIRSLSAKASDMWENIISFNADNNLIDHLPEHVNKWHQLKYISMRQNKLKRLPETFGNLFKLTELHFAHNSIQELGKEMGMLLSVRIADFSHNELQELPTEFFRMTKVENLDISHNKLLYLPMNIQKLKALKTVDLQHNDLSELPSEICDLVDLTSLKLSHNHISRLPTRIYSMPNLSRCEIQFNNFYDKPPEFKWMKTVHHHNMSFNPFEGRLKKVVHRDALAKLSTMSESNLLLPNPSDFETEKYTSNIASASAGVRAYEKQKAAWDAKVNDPNYEYDPLDSSEPLHPPVTHRHHFRLGIFQMRKGMASLKKIERIKNGGRTDEEEAVKQEERAQERKARVEESLKLAMGGGGGTPKARKAGPAGDKLDEVVIDEVDDEATEVSEMSYMTKQRLMEQELEEKIEPVRIGANGDFKRAIVTLTLAEELWISSGKAESGVGSDISTGIEIYYNRGRCHVFSSTLPAGIKDFNRVLAMNSEHIPTLMMRGQARIALGQYPQARRDFAKILKRLDPEHRKAEEMLEECDAGVANLAHAEICQPTDEASFEVTAEGIKIRDRVRLRKLGEFGRSEKRKRMTDKRAGKELQEDMRKKHDDEREEEVTHAHKRAELAKMRVERARKQRLAATALREAEWKRKQEEKLRRQEEKRRKEEAKREEKEKAAMKAEEDLMRAFLQETVADVEQKEEEDKEDDDEIEAILKAAGRGGRRGRKKEVDRPWSKPGIPKGGKKKKKKKKKVEGKEGGEEKKEK</sequence>
<feature type="region of interest" description="Disordered" evidence="3">
    <location>
        <begin position="240"/>
        <end position="374"/>
    </location>
</feature>
<protein>
    <recommendedName>
        <fullName evidence="6">WW domain-containing protein</fullName>
    </recommendedName>
</protein>
<keyword evidence="2" id="KW-0677">Repeat</keyword>
<feature type="region of interest" description="Disordered" evidence="3">
    <location>
        <begin position="396"/>
        <end position="499"/>
    </location>
</feature>
<proteinExistence type="predicted"/>
<dbReference type="InterPro" id="IPR001611">
    <property type="entry name" value="Leu-rich_rpt"/>
</dbReference>
<dbReference type="InterPro" id="IPR011990">
    <property type="entry name" value="TPR-like_helical_dom_sf"/>
</dbReference>
<feature type="compositionally biased region" description="Polar residues" evidence="3">
    <location>
        <begin position="415"/>
        <end position="449"/>
    </location>
</feature>
<organism evidence="4 5">
    <name type="scientific">Triparma columacea</name>
    <dbReference type="NCBI Taxonomy" id="722753"/>
    <lineage>
        <taxon>Eukaryota</taxon>
        <taxon>Sar</taxon>
        <taxon>Stramenopiles</taxon>
        <taxon>Ochrophyta</taxon>
        <taxon>Bolidophyceae</taxon>
        <taxon>Parmales</taxon>
        <taxon>Triparmaceae</taxon>
        <taxon>Triparma</taxon>
    </lineage>
</organism>
<accession>A0A9W7L748</accession>
<dbReference type="SUPFAM" id="SSF48452">
    <property type="entry name" value="TPR-like"/>
    <property type="match status" value="1"/>
</dbReference>
<dbReference type="Gene3D" id="1.25.40.10">
    <property type="entry name" value="Tetratricopeptide repeat domain"/>
    <property type="match status" value="1"/>
</dbReference>
<feature type="compositionally biased region" description="Acidic residues" evidence="3">
    <location>
        <begin position="314"/>
        <end position="328"/>
    </location>
</feature>
<feature type="compositionally biased region" description="Basic and acidic residues" evidence="3">
    <location>
        <begin position="1335"/>
        <end position="1362"/>
    </location>
</feature>
<comment type="caution">
    <text evidence="4">The sequence shown here is derived from an EMBL/GenBank/DDBJ whole genome shotgun (WGS) entry which is preliminary data.</text>
</comment>
<feature type="compositionally biased region" description="Acidic residues" evidence="3">
    <location>
        <begin position="1440"/>
        <end position="1453"/>
    </location>
</feature>
<dbReference type="SMART" id="SM00365">
    <property type="entry name" value="LRR_SD22"/>
    <property type="match status" value="6"/>
</dbReference>
<dbReference type="Pfam" id="PF13855">
    <property type="entry name" value="LRR_8"/>
    <property type="match status" value="1"/>
</dbReference>
<feature type="region of interest" description="Disordered" evidence="3">
    <location>
        <begin position="1391"/>
        <end position="1506"/>
    </location>
</feature>
<dbReference type="InterPro" id="IPR003591">
    <property type="entry name" value="Leu-rich_rpt_typical-subtyp"/>
</dbReference>
<evidence type="ECO:0000256" key="1">
    <source>
        <dbReference type="ARBA" id="ARBA00022614"/>
    </source>
</evidence>
<dbReference type="Gene3D" id="3.80.10.10">
    <property type="entry name" value="Ribonuclease Inhibitor"/>
    <property type="match status" value="3"/>
</dbReference>
<dbReference type="PROSITE" id="PS50096">
    <property type="entry name" value="IQ"/>
    <property type="match status" value="1"/>
</dbReference>
<name>A0A9W7L748_9STRA</name>
<dbReference type="SMART" id="SM00369">
    <property type="entry name" value="LRR_TYP"/>
    <property type="match status" value="12"/>
</dbReference>
<keyword evidence="5" id="KW-1185">Reference proteome</keyword>
<evidence type="ECO:0000256" key="3">
    <source>
        <dbReference type="SAM" id="MobiDB-lite"/>
    </source>
</evidence>
<evidence type="ECO:0000313" key="4">
    <source>
        <dbReference type="EMBL" id="GMI37533.1"/>
    </source>
</evidence>
<dbReference type="EMBL" id="BRYA01000074">
    <property type="protein sequence ID" value="GMI37533.1"/>
    <property type="molecule type" value="Genomic_DNA"/>
</dbReference>
<feature type="compositionally biased region" description="Basic and acidic residues" evidence="3">
    <location>
        <begin position="1075"/>
        <end position="1103"/>
    </location>
</feature>
<dbReference type="Proteomes" id="UP001165065">
    <property type="component" value="Unassembled WGS sequence"/>
</dbReference>
<dbReference type="InterPro" id="IPR032675">
    <property type="entry name" value="LRR_dom_sf"/>
</dbReference>
<dbReference type="OrthoDB" id="676979at2759"/>
<dbReference type="InterPro" id="IPR050216">
    <property type="entry name" value="LRR_domain-containing"/>
</dbReference>
<feature type="compositionally biased region" description="Basic and acidic residues" evidence="3">
    <location>
        <begin position="1"/>
        <end position="31"/>
    </location>
</feature>
<evidence type="ECO:0000256" key="2">
    <source>
        <dbReference type="ARBA" id="ARBA00022737"/>
    </source>
</evidence>
<feature type="compositionally biased region" description="Basic residues" evidence="3">
    <location>
        <begin position="1483"/>
        <end position="1494"/>
    </location>
</feature>
<dbReference type="PROSITE" id="PS51450">
    <property type="entry name" value="LRR"/>
    <property type="match status" value="5"/>
</dbReference>
<dbReference type="SMART" id="SM00364">
    <property type="entry name" value="LRR_BAC"/>
    <property type="match status" value="8"/>
</dbReference>
<evidence type="ECO:0008006" key="6">
    <source>
        <dbReference type="Google" id="ProtNLM"/>
    </source>
</evidence>
<dbReference type="PRINTS" id="PR00019">
    <property type="entry name" value="LEURICHRPT"/>
</dbReference>
<feature type="compositionally biased region" description="Acidic residues" evidence="3">
    <location>
        <begin position="339"/>
        <end position="364"/>
    </location>
</feature>
<feature type="region of interest" description="Disordered" evidence="3">
    <location>
        <begin position="1075"/>
        <end position="1124"/>
    </location>
</feature>
<feature type="compositionally biased region" description="Basic and acidic residues" evidence="3">
    <location>
        <begin position="1495"/>
        <end position="1506"/>
    </location>
</feature>
<dbReference type="GO" id="GO:0005737">
    <property type="term" value="C:cytoplasm"/>
    <property type="evidence" value="ECO:0007669"/>
    <property type="project" value="TreeGrafter"/>
</dbReference>
<feature type="compositionally biased region" description="Low complexity" evidence="3">
    <location>
        <begin position="461"/>
        <end position="472"/>
    </location>
</feature>
<dbReference type="Pfam" id="PF00560">
    <property type="entry name" value="LRR_1"/>
    <property type="match status" value="1"/>
</dbReference>
<feature type="region of interest" description="Disordered" evidence="3">
    <location>
        <begin position="1"/>
        <end position="84"/>
    </location>
</feature>
<evidence type="ECO:0000313" key="5">
    <source>
        <dbReference type="Proteomes" id="UP001165065"/>
    </source>
</evidence>
<dbReference type="PANTHER" id="PTHR48051:SF54">
    <property type="entry name" value="LEUCINE-RICH REPEAT-CONTAINING PROTEIN"/>
    <property type="match status" value="1"/>
</dbReference>
<feature type="region of interest" description="Disordered" evidence="3">
    <location>
        <begin position="1327"/>
        <end position="1362"/>
    </location>
</feature>